<dbReference type="EMBL" id="CP026309">
    <property type="protein sequence ID" value="AUV83578.1"/>
    <property type="molecule type" value="Genomic_DNA"/>
</dbReference>
<protein>
    <submittedName>
        <fullName evidence="2">Uncharacterized protein</fullName>
    </submittedName>
</protein>
<dbReference type="Proteomes" id="UP000236584">
    <property type="component" value="Chromosome"/>
</dbReference>
<dbReference type="AlphaFoldDB" id="A0A2I8VNS6"/>
<proteinExistence type="predicted"/>
<sequence>MAAFAESYGRTVTAPADSNSAVVDERGVDVSGALARKRESGDLGDDTEAALYAGDDCLVETTPTTLDDAEPSFSHVVTALDGGRHVVLGNEGPSHSGVGN</sequence>
<evidence type="ECO:0000256" key="1">
    <source>
        <dbReference type="SAM" id="MobiDB-lite"/>
    </source>
</evidence>
<dbReference type="GeneID" id="35594350"/>
<organism evidence="2 3">
    <name type="scientific">Salinigranum rubrum</name>
    <dbReference type="NCBI Taxonomy" id="755307"/>
    <lineage>
        <taxon>Archaea</taxon>
        <taxon>Methanobacteriati</taxon>
        <taxon>Methanobacteriota</taxon>
        <taxon>Stenosarchaea group</taxon>
        <taxon>Halobacteria</taxon>
        <taxon>Halobacteriales</taxon>
        <taxon>Haloferacaceae</taxon>
        <taxon>Salinigranum</taxon>
    </lineage>
</organism>
<feature type="region of interest" description="Disordered" evidence="1">
    <location>
        <begin position="1"/>
        <end position="20"/>
    </location>
</feature>
<evidence type="ECO:0000313" key="2">
    <source>
        <dbReference type="EMBL" id="AUV83578.1"/>
    </source>
</evidence>
<dbReference type="RefSeq" id="WP_103427267.1">
    <property type="nucleotide sequence ID" value="NZ_CP026309.1"/>
</dbReference>
<gene>
    <name evidence="2" type="ORF">C2R22_19620</name>
</gene>
<reference evidence="2 3" key="1">
    <citation type="submission" date="2018-01" db="EMBL/GenBank/DDBJ databases">
        <title>Complete genome sequence of Salinigranum rubrum GX10T, an extremely halophilic archaeon isolated from a marine solar saltern.</title>
        <authorList>
            <person name="Han S."/>
        </authorList>
    </citation>
    <scope>NUCLEOTIDE SEQUENCE [LARGE SCALE GENOMIC DNA]</scope>
    <source>
        <strain evidence="2 3">GX10</strain>
    </source>
</reference>
<evidence type="ECO:0000313" key="3">
    <source>
        <dbReference type="Proteomes" id="UP000236584"/>
    </source>
</evidence>
<name>A0A2I8VNS6_9EURY</name>
<dbReference type="Gene3D" id="3.40.50.720">
    <property type="entry name" value="NAD(P)-binding Rossmann-like Domain"/>
    <property type="match status" value="1"/>
</dbReference>
<accession>A0A2I8VNS6</accession>
<keyword evidence="3" id="KW-1185">Reference proteome</keyword>
<dbReference type="KEGG" id="srub:C2R22_19620"/>